<organism evidence="3 4">
    <name type="scientific">Hymenoscyphus fraxineus</name>
    <dbReference type="NCBI Taxonomy" id="746836"/>
    <lineage>
        <taxon>Eukaryota</taxon>
        <taxon>Fungi</taxon>
        <taxon>Dikarya</taxon>
        <taxon>Ascomycota</taxon>
        <taxon>Pezizomycotina</taxon>
        <taxon>Leotiomycetes</taxon>
        <taxon>Helotiales</taxon>
        <taxon>Helotiaceae</taxon>
        <taxon>Hymenoscyphus</taxon>
    </lineage>
</organism>
<dbReference type="GO" id="GO:0006570">
    <property type="term" value="P:tyrosine metabolic process"/>
    <property type="evidence" value="ECO:0007669"/>
    <property type="project" value="TreeGrafter"/>
</dbReference>
<evidence type="ECO:0000256" key="2">
    <source>
        <dbReference type="SAM" id="MobiDB-lite"/>
    </source>
</evidence>
<feature type="non-terminal residue" evidence="3">
    <location>
        <position position="220"/>
    </location>
</feature>
<dbReference type="EMBL" id="CAJVRL010000055">
    <property type="protein sequence ID" value="CAG8953962.1"/>
    <property type="molecule type" value="Genomic_DNA"/>
</dbReference>
<protein>
    <submittedName>
        <fullName evidence="3">Uncharacterized protein</fullName>
    </submittedName>
</protein>
<reference evidence="3" key="1">
    <citation type="submission" date="2021-07" db="EMBL/GenBank/DDBJ databases">
        <authorList>
            <person name="Durling M."/>
        </authorList>
    </citation>
    <scope>NUCLEOTIDE SEQUENCE</scope>
</reference>
<name>A0A9N9PTX6_9HELO</name>
<dbReference type="AlphaFoldDB" id="A0A9N9PTX6"/>
<feature type="compositionally biased region" description="Low complexity" evidence="2">
    <location>
        <begin position="25"/>
        <end position="36"/>
    </location>
</feature>
<evidence type="ECO:0000313" key="4">
    <source>
        <dbReference type="Proteomes" id="UP000696280"/>
    </source>
</evidence>
<sequence>MSTSTSTSLTPHDLSILSKIADPESSPSPLLLSPSLPKDPHITTPTLYHSLTTLETTIIHPLRATELQLAGFHPTPPGSPSATQQYQTAISALTSLINEHPTYASARNNRAQALRRVYGDGVLVQQTEGQEDGERGTERLYKSTDTLELSRVSQTLLLDLKTAIHLLTPPPYSPISPTAAKTLSLAHTQRGAIYLRTAKLLSIPGSKLIFSSQEQEGEAG</sequence>
<dbReference type="Proteomes" id="UP000696280">
    <property type="component" value="Unassembled WGS sequence"/>
</dbReference>
<dbReference type="OrthoDB" id="539634at2759"/>
<evidence type="ECO:0000313" key="3">
    <source>
        <dbReference type="EMBL" id="CAG8953962.1"/>
    </source>
</evidence>
<evidence type="ECO:0000256" key="1">
    <source>
        <dbReference type="ARBA" id="ARBA00006995"/>
    </source>
</evidence>
<proteinExistence type="inferred from homology"/>
<accession>A0A9N9PTX6</accession>
<dbReference type="PANTHER" id="PTHR21405">
    <property type="entry name" value="CDNA SEQUENCE BC021608"/>
    <property type="match status" value="1"/>
</dbReference>
<gene>
    <name evidence="3" type="ORF">HYFRA_00009061</name>
</gene>
<comment type="similarity">
    <text evidence="1">Belongs to the TTC36 family.</text>
</comment>
<keyword evidence="4" id="KW-1185">Reference proteome</keyword>
<dbReference type="PANTHER" id="PTHR21405:SF0">
    <property type="entry name" value="TETRATRICOPEPTIDE REPEAT PROTEIN 36"/>
    <property type="match status" value="1"/>
</dbReference>
<comment type="caution">
    <text evidence="3">The sequence shown here is derived from an EMBL/GenBank/DDBJ whole genome shotgun (WGS) entry which is preliminary data.</text>
</comment>
<feature type="region of interest" description="Disordered" evidence="2">
    <location>
        <begin position="19"/>
        <end position="38"/>
    </location>
</feature>
<dbReference type="InterPro" id="IPR038906">
    <property type="entry name" value="TTC36"/>
</dbReference>